<dbReference type="GO" id="GO:0008270">
    <property type="term" value="F:zinc ion binding"/>
    <property type="evidence" value="ECO:0007669"/>
    <property type="project" value="UniProtKB-KW"/>
</dbReference>
<protein>
    <recommendedName>
        <fullName evidence="2">CCHC-type domain-containing protein</fullName>
    </recommendedName>
</protein>
<dbReference type="Pfam" id="PF14223">
    <property type="entry name" value="Retrotran_gag_2"/>
    <property type="match status" value="1"/>
</dbReference>
<reference evidence="4" key="2">
    <citation type="submission" date="2019-10" db="EMBL/GenBank/DDBJ databases">
        <title>A de novo genome assembly of a pear dwarfing rootstock.</title>
        <authorList>
            <person name="Wang F."/>
            <person name="Wang J."/>
            <person name="Li S."/>
            <person name="Zhang Y."/>
            <person name="Fang M."/>
            <person name="Ma L."/>
            <person name="Zhao Y."/>
            <person name="Jiang S."/>
        </authorList>
    </citation>
    <scope>NUCLEOTIDE SEQUENCE [LARGE SCALE GENOMIC DNA]</scope>
</reference>
<dbReference type="AlphaFoldDB" id="A0A5N5GM41"/>
<reference evidence="3 4" key="3">
    <citation type="submission" date="2019-11" db="EMBL/GenBank/DDBJ databases">
        <title>A de novo genome assembly of a pear dwarfing rootstock.</title>
        <authorList>
            <person name="Wang F."/>
            <person name="Wang J."/>
            <person name="Li S."/>
            <person name="Zhang Y."/>
            <person name="Fang M."/>
            <person name="Ma L."/>
            <person name="Zhao Y."/>
            <person name="Jiang S."/>
        </authorList>
    </citation>
    <scope>NUCLEOTIDE SEQUENCE [LARGE SCALE GENOMIC DNA]</scope>
    <source>
        <strain evidence="3">S2</strain>
        <tissue evidence="3">Leaf</tissue>
    </source>
</reference>
<keyword evidence="1" id="KW-0479">Metal-binding</keyword>
<keyword evidence="1" id="KW-0863">Zinc-finger</keyword>
<dbReference type="OrthoDB" id="1194001at2759"/>
<name>A0A5N5GM41_9ROSA</name>
<sequence length="180" mass="20286">MSKRMSKLRKYVDHKMGEGKSVNQHILEMGCMAFELEREGVKVPEELQAVMLMNSLPDSWRDTIGGLIVNMESDGSDGLGLDKVSRRLRDMGHAKKIMGNTRSYSSKGRAAKRFSRNCFNCGRVGHRSADCEQVIKLLFIETFVLAHVELRFHIVLGSHGGRLVYLSDMPCLTLFPIVNI</sequence>
<organism evidence="3 4">
    <name type="scientific">Pyrus ussuriensis x Pyrus communis</name>
    <dbReference type="NCBI Taxonomy" id="2448454"/>
    <lineage>
        <taxon>Eukaryota</taxon>
        <taxon>Viridiplantae</taxon>
        <taxon>Streptophyta</taxon>
        <taxon>Embryophyta</taxon>
        <taxon>Tracheophyta</taxon>
        <taxon>Spermatophyta</taxon>
        <taxon>Magnoliopsida</taxon>
        <taxon>eudicotyledons</taxon>
        <taxon>Gunneridae</taxon>
        <taxon>Pentapetalae</taxon>
        <taxon>rosids</taxon>
        <taxon>fabids</taxon>
        <taxon>Rosales</taxon>
        <taxon>Rosaceae</taxon>
        <taxon>Amygdaloideae</taxon>
        <taxon>Maleae</taxon>
        <taxon>Pyrus</taxon>
    </lineage>
</organism>
<comment type="caution">
    <text evidence="3">The sequence shown here is derived from an EMBL/GenBank/DDBJ whole genome shotgun (WGS) entry which is preliminary data.</text>
</comment>
<dbReference type="Proteomes" id="UP000327157">
    <property type="component" value="Chromosome 3"/>
</dbReference>
<dbReference type="GO" id="GO:0003676">
    <property type="term" value="F:nucleic acid binding"/>
    <property type="evidence" value="ECO:0007669"/>
    <property type="project" value="InterPro"/>
</dbReference>
<accession>A0A5N5GM41</accession>
<keyword evidence="4" id="KW-1185">Reference proteome</keyword>
<evidence type="ECO:0000313" key="4">
    <source>
        <dbReference type="Proteomes" id="UP000327157"/>
    </source>
</evidence>
<dbReference type="InterPro" id="IPR036875">
    <property type="entry name" value="Znf_CCHC_sf"/>
</dbReference>
<proteinExistence type="predicted"/>
<keyword evidence="1" id="KW-0862">Zinc</keyword>
<gene>
    <name evidence="3" type="ORF">D8674_023167</name>
</gene>
<dbReference type="SMART" id="SM00343">
    <property type="entry name" value="ZnF_C2HC"/>
    <property type="match status" value="1"/>
</dbReference>
<evidence type="ECO:0000313" key="3">
    <source>
        <dbReference type="EMBL" id="KAB2616579.1"/>
    </source>
</evidence>
<dbReference type="InterPro" id="IPR001878">
    <property type="entry name" value="Znf_CCHC"/>
</dbReference>
<dbReference type="Pfam" id="PF00098">
    <property type="entry name" value="zf-CCHC"/>
    <property type="match status" value="1"/>
</dbReference>
<dbReference type="PROSITE" id="PS50158">
    <property type="entry name" value="ZF_CCHC"/>
    <property type="match status" value="1"/>
</dbReference>
<evidence type="ECO:0000256" key="1">
    <source>
        <dbReference type="PROSITE-ProRule" id="PRU00047"/>
    </source>
</evidence>
<dbReference type="EMBL" id="SMOL01000402">
    <property type="protein sequence ID" value="KAB2616579.1"/>
    <property type="molecule type" value="Genomic_DNA"/>
</dbReference>
<feature type="domain" description="CCHC-type" evidence="2">
    <location>
        <begin position="118"/>
        <end position="133"/>
    </location>
</feature>
<evidence type="ECO:0000259" key="2">
    <source>
        <dbReference type="PROSITE" id="PS50158"/>
    </source>
</evidence>
<dbReference type="SUPFAM" id="SSF57756">
    <property type="entry name" value="Retrovirus zinc finger-like domains"/>
    <property type="match status" value="1"/>
</dbReference>
<reference evidence="3 4" key="1">
    <citation type="submission" date="2019-09" db="EMBL/GenBank/DDBJ databases">
        <authorList>
            <person name="Ou C."/>
        </authorList>
    </citation>
    <scope>NUCLEOTIDE SEQUENCE [LARGE SCALE GENOMIC DNA]</scope>
    <source>
        <strain evidence="3">S2</strain>
        <tissue evidence="3">Leaf</tissue>
    </source>
</reference>